<gene>
    <name evidence="2" type="ORF">F9B16_35035</name>
</gene>
<accession>A0A6L3VNR5</accession>
<evidence type="ECO:0000256" key="1">
    <source>
        <dbReference type="SAM" id="MobiDB-lite"/>
    </source>
</evidence>
<protein>
    <submittedName>
        <fullName evidence="2">Uncharacterized protein</fullName>
    </submittedName>
</protein>
<comment type="caution">
    <text evidence="2">The sequence shown here is derived from an EMBL/GenBank/DDBJ whole genome shotgun (WGS) entry which is preliminary data.</text>
</comment>
<proteinExistence type="predicted"/>
<dbReference type="RefSeq" id="WP_151544512.1">
    <property type="nucleotide sequence ID" value="NZ_WBMR01000147.1"/>
</dbReference>
<reference evidence="2 3" key="1">
    <citation type="submission" date="2019-09" db="EMBL/GenBank/DDBJ databases">
        <title>Actinomadura physcomitrii sp. nov., a novel actinomycete isolated from moss [Physcomitrium sphaericum (Ludw) Fuernr].</title>
        <authorList>
            <person name="Liu C."/>
            <person name="Zhuang X."/>
        </authorList>
    </citation>
    <scope>NUCLEOTIDE SEQUENCE [LARGE SCALE GENOMIC DNA]</scope>
    <source>
        <strain evidence="2 3">CYP1-1B</strain>
    </source>
</reference>
<dbReference type="EMBL" id="WBMR01000147">
    <property type="protein sequence ID" value="KAB2370618.1"/>
    <property type="molecule type" value="Genomic_DNA"/>
</dbReference>
<dbReference type="Proteomes" id="UP000483004">
    <property type="component" value="Unassembled WGS sequence"/>
</dbReference>
<evidence type="ECO:0000313" key="3">
    <source>
        <dbReference type="Proteomes" id="UP000483004"/>
    </source>
</evidence>
<evidence type="ECO:0000313" key="2">
    <source>
        <dbReference type="EMBL" id="KAB2370618.1"/>
    </source>
</evidence>
<dbReference type="AlphaFoldDB" id="A0A6L3VNR5"/>
<organism evidence="2 3">
    <name type="scientific">Actinomadura montaniterrae</name>
    <dbReference type="NCBI Taxonomy" id="1803903"/>
    <lineage>
        <taxon>Bacteria</taxon>
        <taxon>Bacillati</taxon>
        <taxon>Actinomycetota</taxon>
        <taxon>Actinomycetes</taxon>
        <taxon>Streptosporangiales</taxon>
        <taxon>Thermomonosporaceae</taxon>
        <taxon>Actinomadura</taxon>
    </lineage>
</organism>
<feature type="compositionally biased region" description="Basic and acidic residues" evidence="1">
    <location>
        <begin position="16"/>
        <end position="35"/>
    </location>
</feature>
<sequence>MSEPTADGGVGDEEPESSRAEEGEDEPRRRRRPDEAEGFSPTSPEGRGGRLEDLSPDDFE</sequence>
<keyword evidence="3" id="KW-1185">Reference proteome</keyword>
<name>A0A6L3VNR5_9ACTN</name>
<feature type="region of interest" description="Disordered" evidence="1">
    <location>
        <begin position="1"/>
        <end position="60"/>
    </location>
</feature>